<dbReference type="EMBL" id="JAFFHA010000006">
    <property type="protein sequence ID" value="KAK4654964.1"/>
    <property type="molecule type" value="Genomic_DNA"/>
</dbReference>
<comment type="caution">
    <text evidence="1">The sequence shown here is derived from an EMBL/GenBank/DDBJ whole genome shotgun (WGS) entry which is preliminary data.</text>
</comment>
<evidence type="ECO:0000313" key="1">
    <source>
        <dbReference type="EMBL" id="KAK4654964.1"/>
    </source>
</evidence>
<keyword evidence="2" id="KW-1185">Reference proteome</keyword>
<dbReference type="Proteomes" id="UP001323405">
    <property type="component" value="Unassembled WGS sequence"/>
</dbReference>
<reference evidence="1 2" key="1">
    <citation type="journal article" date="2023" name="bioRxiv">
        <title>High-quality genome assemblies of four members of thePodospora anserinaspecies complex.</title>
        <authorList>
            <person name="Ament-Velasquez S.L."/>
            <person name="Vogan A.A."/>
            <person name="Wallerman O."/>
            <person name="Hartmann F."/>
            <person name="Gautier V."/>
            <person name="Silar P."/>
            <person name="Giraud T."/>
            <person name="Johannesson H."/>
        </authorList>
    </citation>
    <scope>NUCLEOTIDE SEQUENCE [LARGE SCALE GENOMIC DNA]</scope>
    <source>
        <strain evidence="1 2">CBS 415.72m</strain>
    </source>
</reference>
<protein>
    <submittedName>
        <fullName evidence="1">Uncharacterized protein</fullName>
    </submittedName>
</protein>
<evidence type="ECO:0000313" key="2">
    <source>
        <dbReference type="Proteomes" id="UP001323405"/>
    </source>
</evidence>
<sequence>MICTVETKTAMPRQLKQLTVHLNASVNTCRQPTIGMAKKECGRNIHHCYPPHVGLREIILAETGRKHLIQMSPNDYLKLLGMPSNSAEFHNEAFHLAYEAVTQNLEYNEWVSRGMLLKDIIITLNFIEDMGVESQAIDLLFLCPHPIWMGTYKKTEEEFFAACDEIESQIRASPATLLSNDGKPQKVAAGFGKDMEKMLC</sequence>
<organism evidence="1 2">
    <name type="scientific">Podospora pseudocomata</name>
    <dbReference type="NCBI Taxonomy" id="2093779"/>
    <lineage>
        <taxon>Eukaryota</taxon>
        <taxon>Fungi</taxon>
        <taxon>Dikarya</taxon>
        <taxon>Ascomycota</taxon>
        <taxon>Pezizomycotina</taxon>
        <taxon>Sordariomycetes</taxon>
        <taxon>Sordariomycetidae</taxon>
        <taxon>Sordariales</taxon>
        <taxon>Podosporaceae</taxon>
        <taxon>Podospora</taxon>
    </lineage>
</organism>
<dbReference type="GeneID" id="87909947"/>
<accession>A0ABR0GGZ5</accession>
<proteinExistence type="predicted"/>
<gene>
    <name evidence="1" type="ORF">QC762_405880</name>
</gene>
<dbReference type="RefSeq" id="XP_062743939.1">
    <property type="nucleotide sequence ID" value="XM_062890040.1"/>
</dbReference>
<name>A0ABR0GGZ5_9PEZI</name>